<dbReference type="InterPro" id="IPR002562">
    <property type="entry name" value="3'-5'_exonuclease_dom"/>
</dbReference>
<evidence type="ECO:0000313" key="6">
    <source>
        <dbReference type="Proteomes" id="UP001470230"/>
    </source>
</evidence>
<gene>
    <name evidence="5" type="ORF">M9Y10_015902</name>
</gene>
<keyword evidence="1" id="KW-0540">Nuclease</keyword>
<evidence type="ECO:0000256" key="2">
    <source>
        <dbReference type="ARBA" id="ARBA00022801"/>
    </source>
</evidence>
<dbReference type="InterPro" id="IPR051132">
    <property type="entry name" value="3-5_Exonuclease_domain"/>
</dbReference>
<dbReference type="EMBL" id="JAPFFF010000020">
    <property type="protein sequence ID" value="KAK8857497.1"/>
    <property type="molecule type" value="Genomic_DNA"/>
</dbReference>
<proteinExistence type="predicted"/>
<name>A0ABR2I4V0_9EUKA</name>
<feature type="compositionally biased region" description="Low complexity" evidence="3">
    <location>
        <begin position="20"/>
        <end position="42"/>
    </location>
</feature>
<evidence type="ECO:0000256" key="1">
    <source>
        <dbReference type="ARBA" id="ARBA00022722"/>
    </source>
</evidence>
<keyword evidence="2" id="KW-0378">Hydrolase</keyword>
<organism evidence="5 6">
    <name type="scientific">Tritrichomonas musculus</name>
    <dbReference type="NCBI Taxonomy" id="1915356"/>
    <lineage>
        <taxon>Eukaryota</taxon>
        <taxon>Metamonada</taxon>
        <taxon>Parabasalia</taxon>
        <taxon>Tritrichomonadida</taxon>
        <taxon>Tritrichomonadidae</taxon>
        <taxon>Tritrichomonas</taxon>
    </lineage>
</organism>
<dbReference type="InterPro" id="IPR036397">
    <property type="entry name" value="RNaseH_sf"/>
</dbReference>
<dbReference type="Gene3D" id="3.30.420.10">
    <property type="entry name" value="Ribonuclease H-like superfamily/Ribonuclease H"/>
    <property type="match status" value="1"/>
</dbReference>
<feature type="compositionally biased region" description="Low complexity" evidence="3">
    <location>
        <begin position="62"/>
        <end position="77"/>
    </location>
</feature>
<accession>A0ABR2I4V0</accession>
<feature type="domain" description="3'-5' exonuclease" evidence="4">
    <location>
        <begin position="191"/>
        <end position="370"/>
    </location>
</feature>
<dbReference type="SUPFAM" id="SSF53098">
    <property type="entry name" value="Ribonuclease H-like"/>
    <property type="match status" value="1"/>
</dbReference>
<sequence>MSKKDQYPKQSRFRYTPRINSNAENNTNNLNPNSSNNNYPNSIQPVSYTRKSKPNRSRFIYNPPNNANKSKPNQSASYFNPTQSKFIYTPGINANSNPPSANIMNTTTNNNSNNNNNDIDNRYNYSGSELTRNGGSGIEQDYVTSNFKSADTIRFSTGLSLDSLDSVFWEEGTTKRVEFFTNEPVWVALVSIDDTTHLTKLLDEIDDGHPMSIDFEWEPDFSRHSQNPISLFQVASSKGVLVVLNSVKVLYGNVNRSEEFISACPNLLIMKNFFISRSFYGKGMGIDKKKLRQLFDSAFNFEDIEKSRLSPHCLPRNFNQLLNNLVGMPAAQFKDKSVTISNWSNRPLTAKQALYAAFDAYAIRRIMNSIIAKYNEEEIIPTV</sequence>
<dbReference type="InterPro" id="IPR012337">
    <property type="entry name" value="RNaseH-like_sf"/>
</dbReference>
<keyword evidence="6" id="KW-1185">Reference proteome</keyword>
<protein>
    <recommendedName>
        <fullName evidence="4">3'-5' exonuclease domain-containing protein</fullName>
    </recommendedName>
</protein>
<evidence type="ECO:0000313" key="5">
    <source>
        <dbReference type="EMBL" id="KAK8857497.1"/>
    </source>
</evidence>
<evidence type="ECO:0000256" key="3">
    <source>
        <dbReference type="SAM" id="MobiDB-lite"/>
    </source>
</evidence>
<dbReference type="Proteomes" id="UP001470230">
    <property type="component" value="Unassembled WGS sequence"/>
</dbReference>
<comment type="caution">
    <text evidence="5">The sequence shown here is derived from an EMBL/GenBank/DDBJ whole genome shotgun (WGS) entry which is preliminary data.</text>
</comment>
<evidence type="ECO:0000259" key="4">
    <source>
        <dbReference type="Pfam" id="PF01612"/>
    </source>
</evidence>
<dbReference type="PANTHER" id="PTHR13620:SF104">
    <property type="entry name" value="EXONUCLEASE 3'-5' DOMAIN-CONTAINING PROTEIN 2"/>
    <property type="match status" value="1"/>
</dbReference>
<dbReference type="Pfam" id="PF01612">
    <property type="entry name" value="DNA_pol_A_exo1"/>
    <property type="match status" value="1"/>
</dbReference>
<feature type="region of interest" description="Disordered" evidence="3">
    <location>
        <begin position="1"/>
        <end position="81"/>
    </location>
</feature>
<dbReference type="PANTHER" id="PTHR13620">
    <property type="entry name" value="3-5 EXONUCLEASE"/>
    <property type="match status" value="1"/>
</dbReference>
<reference evidence="5 6" key="1">
    <citation type="submission" date="2024-04" db="EMBL/GenBank/DDBJ databases">
        <title>Tritrichomonas musculus Genome.</title>
        <authorList>
            <person name="Alves-Ferreira E."/>
            <person name="Grigg M."/>
            <person name="Lorenzi H."/>
            <person name="Galac M."/>
        </authorList>
    </citation>
    <scope>NUCLEOTIDE SEQUENCE [LARGE SCALE GENOMIC DNA]</scope>
    <source>
        <strain evidence="5 6">EAF2021</strain>
    </source>
</reference>